<dbReference type="RefSeq" id="WP_011177656.1">
    <property type="nucleotide sequence ID" value="NC_005877.1"/>
</dbReference>
<evidence type="ECO:0000313" key="3">
    <source>
        <dbReference type="Proteomes" id="UP000000438"/>
    </source>
</evidence>
<feature type="domain" description="Winged helix-turn helix" evidence="1">
    <location>
        <begin position="43"/>
        <end position="77"/>
    </location>
</feature>
<dbReference type="HOGENOM" id="CLU_175995_0_0_2"/>
<name>Q6L0R2_PICTO</name>
<evidence type="ECO:0000313" key="2">
    <source>
        <dbReference type="EMBL" id="AAT43440.1"/>
    </source>
</evidence>
<dbReference type="Proteomes" id="UP000000438">
    <property type="component" value="Chromosome"/>
</dbReference>
<dbReference type="KEGG" id="pto:PTO0855"/>
<dbReference type="OrthoDB" id="195008at2157"/>
<dbReference type="Pfam" id="PF13592">
    <property type="entry name" value="HTH_33"/>
    <property type="match status" value="1"/>
</dbReference>
<dbReference type="InterPro" id="IPR009057">
    <property type="entry name" value="Homeodomain-like_sf"/>
</dbReference>
<evidence type="ECO:0000259" key="1">
    <source>
        <dbReference type="Pfam" id="PF13592"/>
    </source>
</evidence>
<dbReference type="InterPro" id="IPR025959">
    <property type="entry name" value="Winged_HTH_dom"/>
</dbReference>
<proteinExistence type="predicted"/>
<dbReference type="AlphaFoldDB" id="Q6L0R2"/>
<dbReference type="InParanoid" id="Q6L0R2"/>
<accession>Q6L0R2</accession>
<dbReference type="PaxDb" id="263820-PTO0855"/>
<organism evidence="2 3">
    <name type="scientific">Picrophilus torridus (strain ATCC 700027 / DSM 9790 / JCM 10055 / NBRC 100828 / KAW 2/3)</name>
    <dbReference type="NCBI Taxonomy" id="1122961"/>
    <lineage>
        <taxon>Archaea</taxon>
        <taxon>Methanobacteriati</taxon>
        <taxon>Thermoplasmatota</taxon>
        <taxon>Thermoplasmata</taxon>
        <taxon>Thermoplasmatales</taxon>
        <taxon>Picrophilaceae</taxon>
        <taxon>Picrophilus</taxon>
    </lineage>
</organism>
<reference evidence="2 3" key="1">
    <citation type="journal article" date="2004" name="Proc. Natl. Acad. Sci. U.S.A.">
        <title>Genome sequence of Picrophilus torridus and its implications for life around pH 0.</title>
        <authorList>
            <person name="Futterer O."/>
            <person name="Angelov A."/>
            <person name="Liesegang H."/>
            <person name="Gottschalk G."/>
            <person name="Schleper C."/>
            <person name="Schepers B."/>
            <person name="Dock C."/>
            <person name="Antranikian G."/>
            <person name="Liebl W."/>
        </authorList>
    </citation>
    <scope>NUCLEOTIDE SEQUENCE [LARGE SCALE GENOMIC DNA]</scope>
    <source>
        <strain evidence="3">ATCC 700027 / DSM 9790 / JCM 10055 / NBRC 100828</strain>
    </source>
</reference>
<dbReference type="SUPFAM" id="SSF46689">
    <property type="entry name" value="Homeodomain-like"/>
    <property type="match status" value="1"/>
</dbReference>
<protein>
    <submittedName>
        <fullName evidence="2">Transposase</fullName>
    </submittedName>
</protein>
<dbReference type="eggNOG" id="arCOG02128">
    <property type="taxonomic scope" value="Archaea"/>
</dbReference>
<dbReference type="STRING" id="263820.PTO0855"/>
<dbReference type="EMBL" id="AE017261">
    <property type="protein sequence ID" value="AAT43440.1"/>
    <property type="molecule type" value="Genomic_DNA"/>
</dbReference>
<dbReference type="GeneID" id="2844561"/>
<sequence length="104" mass="12916">MITQNENEIIRPKAQIRSYIGRPCKLSKEQIAELRDFIVRKKFCTVKEIRDYIKNRFDVDYSTKEIREILKKLGFMYYPLLRKYTYEQYYYEKVMKKFEANEIY</sequence>
<gene>
    <name evidence="2" type="ordered locus">PTO0855</name>
</gene>